<gene>
    <name evidence="1" type="ORF">E5331_11995</name>
</gene>
<dbReference type="EMBL" id="SRYB01000017">
    <property type="protein sequence ID" value="TGY78066.1"/>
    <property type="molecule type" value="Genomic_DNA"/>
</dbReference>
<comment type="caution">
    <text evidence="1">The sequence shown here is derived from an EMBL/GenBank/DDBJ whole genome shotgun (WGS) entry which is preliminary data.</text>
</comment>
<sequence length="333" mass="37571">MNNRYALILLGLCISSSGAYAQTQYASSELEGIGLLLANRNISHKCEKDTLTDKIMHLGLPLFNMSGNDDVDAVLRYIERVKLHKKLLPAIEAKYLSDDDKIKENGLLTIGESPKSDYSIDNNGTTITVSCGGWCISFPNSFSQIYGLNKKESDDYIYYGLMDRKPLPQKQNTITVGDSIVKRIGESYMIQGINTDKFYIRSSSSDSLVPVYSKEFPIETISNQLLSVIDSDMNLDITQRLYGYKKRSFSLPMSVLADYCAATGCRPYIGIESADDREIKAVLVYRNNFFSYNHLLYMTIAVEDIAEKESRATADFYTYIPTHNLKSLFSEYE</sequence>
<evidence type="ECO:0000313" key="2">
    <source>
        <dbReference type="Proteomes" id="UP000306319"/>
    </source>
</evidence>
<proteinExistence type="predicted"/>
<reference evidence="1" key="1">
    <citation type="submission" date="2019-04" db="EMBL/GenBank/DDBJ databases">
        <title>Microbes associate with the intestines of laboratory mice.</title>
        <authorList>
            <person name="Navarre W."/>
            <person name="Wong E."/>
            <person name="Huang K."/>
            <person name="Tropini C."/>
            <person name="Ng K."/>
            <person name="Yu B."/>
        </authorList>
    </citation>
    <scope>NUCLEOTIDE SEQUENCE</scope>
    <source>
        <strain evidence="1">NM04_E33</strain>
    </source>
</reference>
<accession>A0AC61RKX7</accession>
<name>A0AC61RKX7_9BACT</name>
<organism evidence="1 2">
    <name type="scientific">Lepagella muris</name>
    <dbReference type="NCBI Taxonomy" id="3032870"/>
    <lineage>
        <taxon>Bacteria</taxon>
        <taxon>Pseudomonadati</taxon>
        <taxon>Bacteroidota</taxon>
        <taxon>Bacteroidia</taxon>
        <taxon>Bacteroidales</taxon>
        <taxon>Muribaculaceae</taxon>
        <taxon>Lepagella</taxon>
    </lineage>
</organism>
<keyword evidence="2" id="KW-1185">Reference proteome</keyword>
<protein>
    <submittedName>
        <fullName evidence="1">Uncharacterized protein</fullName>
    </submittedName>
</protein>
<dbReference type="Proteomes" id="UP000306319">
    <property type="component" value="Unassembled WGS sequence"/>
</dbReference>
<evidence type="ECO:0000313" key="1">
    <source>
        <dbReference type="EMBL" id="TGY78066.1"/>
    </source>
</evidence>